<dbReference type="Gene3D" id="3.40.640.10">
    <property type="entry name" value="Type I PLP-dependent aspartate aminotransferase-like (Major domain)"/>
    <property type="match status" value="1"/>
</dbReference>
<feature type="modified residue" description="N6-(pyridoxal phosphate)lysine" evidence="9">
    <location>
        <position position="226"/>
    </location>
</feature>
<keyword evidence="3" id="KW-0663">Pyridoxal phosphate</keyword>
<dbReference type="EMBL" id="LT598486">
    <property type="protein sequence ID" value="SCW03624.1"/>
    <property type="molecule type" value="Genomic_DNA"/>
</dbReference>
<dbReference type="STRING" id="4955.A0A1G4MIA9"/>
<dbReference type="OrthoDB" id="10261951at2759"/>
<dbReference type="GO" id="GO:0005829">
    <property type="term" value="C:cytosol"/>
    <property type="evidence" value="ECO:0007669"/>
    <property type="project" value="TreeGrafter"/>
</dbReference>
<proteinExistence type="inferred from homology"/>
<name>A0A1G4MIA9_LACFM</name>
<dbReference type="GO" id="GO:0006567">
    <property type="term" value="P:L-threonine catabolic process"/>
    <property type="evidence" value="ECO:0007669"/>
    <property type="project" value="TreeGrafter"/>
</dbReference>
<evidence type="ECO:0000256" key="3">
    <source>
        <dbReference type="ARBA" id="ARBA00022898"/>
    </source>
</evidence>
<gene>
    <name evidence="11" type="ORF">LAFE_0G14576G</name>
</gene>
<comment type="pathway">
    <text evidence="7">Amino-acid degradation; L-threonine degradation via aldolase pathway; acetaldehyde and glycine from L-threonine: step 1/1.</text>
</comment>
<protein>
    <recommendedName>
        <fullName evidence="8">low-specificity L-threonine aldolase</fullName>
        <ecNumber evidence="8">4.1.2.48</ecNumber>
    </recommendedName>
</protein>
<evidence type="ECO:0000256" key="7">
    <source>
        <dbReference type="ARBA" id="ARBA00060555"/>
    </source>
</evidence>
<evidence type="ECO:0000313" key="11">
    <source>
        <dbReference type="EMBL" id="SCW03624.1"/>
    </source>
</evidence>
<comment type="cofactor">
    <cofactor evidence="1">
        <name>pyridoxal 5'-phosphate</name>
        <dbReference type="ChEBI" id="CHEBI:597326"/>
    </cofactor>
</comment>
<dbReference type="InterPro" id="IPR015424">
    <property type="entry name" value="PyrdxlP-dep_Trfase"/>
</dbReference>
<keyword evidence="4" id="KW-0456">Lyase</keyword>
<evidence type="ECO:0000256" key="1">
    <source>
        <dbReference type="ARBA" id="ARBA00001933"/>
    </source>
</evidence>
<accession>A0A1G4MIA9</accession>
<organism evidence="11 12">
    <name type="scientific">Lachancea fermentati</name>
    <name type="common">Zygosaccharomyces fermentati</name>
    <dbReference type="NCBI Taxonomy" id="4955"/>
    <lineage>
        <taxon>Eukaryota</taxon>
        <taxon>Fungi</taxon>
        <taxon>Dikarya</taxon>
        <taxon>Ascomycota</taxon>
        <taxon>Saccharomycotina</taxon>
        <taxon>Saccharomycetes</taxon>
        <taxon>Saccharomycetales</taxon>
        <taxon>Saccharomycetaceae</taxon>
        <taxon>Lachancea</taxon>
    </lineage>
</organism>
<evidence type="ECO:0000256" key="2">
    <source>
        <dbReference type="ARBA" id="ARBA00006966"/>
    </source>
</evidence>
<dbReference type="AlphaFoldDB" id="A0A1G4MIA9"/>
<dbReference type="Proteomes" id="UP000190831">
    <property type="component" value="Chromosome G"/>
</dbReference>
<dbReference type="GO" id="GO:0006545">
    <property type="term" value="P:glycine biosynthetic process"/>
    <property type="evidence" value="ECO:0007669"/>
    <property type="project" value="TreeGrafter"/>
</dbReference>
<sequence>MPNPLPPQYTSSSNDYRSDTFTIPTADFWSQLGNSSLGDTIYEEDTDTCFLEDRIANSLLGGKLYGGAEAYGLFCMSTTMSNQLAIRAHMNFAPPFSLLCDKRAHIYVDEAAGLAVLSQSLVIPVASSNDHHLVLEDIQANYIPDDGDIHLAPTRLICLENTLHGMCFPYDELKRISDWCHQEGIKLHLDGARLWNAACSSQETDKIAYFHKVAPLFDSISICLSKSVGAPIGSVLIGGEDFRKRARHLQKQQGGGIRQAGFIARIANFCIDRNFPGNIIKVSNATSEFWQDLYTTLKNDYGFELKLSHPVETNFIFIDLAKSKIDMTTLLKFGALNDVKLFDGRLAFHYQNIEEDSLKKLKKVFTDIANYYQSHEYNPNERSARIY</sequence>
<dbReference type="PANTHER" id="PTHR48097:SF9">
    <property type="entry name" value="L-THREONINE ALDOLASE"/>
    <property type="match status" value="1"/>
</dbReference>
<dbReference type="FunFam" id="3.40.640.10:FF:000030">
    <property type="entry name" value="Low-specificity L-threonine aldolase"/>
    <property type="match status" value="1"/>
</dbReference>
<dbReference type="GO" id="GO:0008732">
    <property type="term" value="F:L-allo-threonine aldolase activity"/>
    <property type="evidence" value="ECO:0007669"/>
    <property type="project" value="TreeGrafter"/>
</dbReference>
<reference evidence="11 12" key="1">
    <citation type="submission" date="2016-03" db="EMBL/GenBank/DDBJ databases">
        <authorList>
            <person name="Devillers H."/>
        </authorList>
    </citation>
    <scope>NUCLEOTIDE SEQUENCE [LARGE SCALE GENOMIC DNA]</scope>
    <source>
        <strain evidence="11">CBS 6772</strain>
    </source>
</reference>
<dbReference type="SUPFAM" id="SSF53383">
    <property type="entry name" value="PLP-dependent transferases"/>
    <property type="match status" value="1"/>
</dbReference>
<dbReference type="InterPro" id="IPR001597">
    <property type="entry name" value="ArAA_b-elim_lyase/Thr_aldolase"/>
</dbReference>
<evidence type="ECO:0000256" key="8">
    <source>
        <dbReference type="ARBA" id="ARBA00066573"/>
    </source>
</evidence>
<comment type="similarity">
    <text evidence="2">Belongs to the threonine aldolase family.</text>
</comment>
<evidence type="ECO:0000256" key="4">
    <source>
        <dbReference type="ARBA" id="ARBA00023239"/>
    </source>
</evidence>
<dbReference type="EC" id="4.1.2.48" evidence="8"/>
<dbReference type="InterPro" id="IPR015421">
    <property type="entry name" value="PyrdxlP-dep_Trfase_major"/>
</dbReference>
<dbReference type="PANTHER" id="PTHR48097">
    <property type="entry name" value="L-THREONINE ALDOLASE-RELATED"/>
    <property type="match status" value="1"/>
</dbReference>
<dbReference type="Pfam" id="PF01212">
    <property type="entry name" value="Beta_elim_lyase"/>
    <property type="match status" value="1"/>
</dbReference>
<comment type="catalytic activity">
    <reaction evidence="5">
        <text>L-threonine = acetaldehyde + glycine</text>
        <dbReference type="Rhea" id="RHEA:19625"/>
        <dbReference type="ChEBI" id="CHEBI:15343"/>
        <dbReference type="ChEBI" id="CHEBI:57305"/>
        <dbReference type="ChEBI" id="CHEBI:57926"/>
        <dbReference type="EC" id="4.1.2.48"/>
    </reaction>
</comment>
<dbReference type="InterPro" id="IPR023603">
    <property type="entry name" value="Low_specificity_L-TA-like"/>
</dbReference>
<comment type="catalytic activity">
    <reaction evidence="6">
        <text>L-allo-threonine = acetaldehyde + glycine</text>
        <dbReference type="Rhea" id="RHEA:26209"/>
        <dbReference type="ChEBI" id="CHEBI:15343"/>
        <dbReference type="ChEBI" id="CHEBI:57305"/>
        <dbReference type="ChEBI" id="CHEBI:58585"/>
        <dbReference type="EC" id="4.1.2.48"/>
    </reaction>
</comment>
<dbReference type="OMA" id="VQTNIVI"/>
<evidence type="ECO:0000256" key="5">
    <source>
        <dbReference type="ARBA" id="ARBA00050410"/>
    </source>
</evidence>
<keyword evidence="12" id="KW-1185">Reference proteome</keyword>
<evidence type="ECO:0000256" key="6">
    <source>
        <dbReference type="ARBA" id="ARBA00050939"/>
    </source>
</evidence>
<evidence type="ECO:0000256" key="9">
    <source>
        <dbReference type="PIRSR" id="PIRSR017617-1"/>
    </source>
</evidence>
<dbReference type="PIRSF" id="PIRSF017617">
    <property type="entry name" value="Thr_aldolase"/>
    <property type="match status" value="1"/>
</dbReference>
<feature type="domain" description="Aromatic amino acid beta-eliminating lyase/threonine aldolase" evidence="10">
    <location>
        <begin position="15"/>
        <end position="274"/>
    </location>
</feature>
<evidence type="ECO:0000313" key="12">
    <source>
        <dbReference type="Proteomes" id="UP000190831"/>
    </source>
</evidence>
<evidence type="ECO:0000259" key="10">
    <source>
        <dbReference type="Pfam" id="PF01212"/>
    </source>
</evidence>